<keyword evidence="3" id="KW-0963">Cytoplasm</keyword>
<dbReference type="InterPro" id="IPR009001">
    <property type="entry name" value="Transl_elong_EF1A/Init_IF2_C"/>
</dbReference>
<evidence type="ECO:0000259" key="9">
    <source>
        <dbReference type="PROSITE" id="PS51722"/>
    </source>
</evidence>
<dbReference type="InterPro" id="IPR000795">
    <property type="entry name" value="T_Tr_GTP-bd_dom"/>
</dbReference>
<dbReference type="InterPro" id="IPR050055">
    <property type="entry name" value="EF-Tu_GTPase"/>
</dbReference>
<dbReference type="Pfam" id="PF09106">
    <property type="entry name" value="WHD_2nd_SelB"/>
    <property type="match status" value="1"/>
</dbReference>
<proteinExistence type="predicted"/>
<dbReference type="InterPro" id="IPR036388">
    <property type="entry name" value="WH-like_DNA-bd_sf"/>
</dbReference>
<dbReference type="Pfam" id="PF00009">
    <property type="entry name" value="GTP_EFTU"/>
    <property type="match status" value="1"/>
</dbReference>
<dbReference type="CDD" id="cd04171">
    <property type="entry name" value="SelB"/>
    <property type="match status" value="1"/>
</dbReference>
<dbReference type="EMBL" id="JACRWE010000001">
    <property type="protein sequence ID" value="MBC5995648.1"/>
    <property type="molecule type" value="Genomic_DNA"/>
</dbReference>
<dbReference type="SUPFAM" id="SSF52540">
    <property type="entry name" value="P-loop containing nucleoside triphosphate hydrolases"/>
    <property type="match status" value="1"/>
</dbReference>
<dbReference type="PRINTS" id="PR00315">
    <property type="entry name" value="ELONGATNFCT"/>
</dbReference>
<keyword evidence="5" id="KW-0648">Protein biosynthesis</keyword>
<dbReference type="Pfam" id="PF25461">
    <property type="entry name" value="Beta-barrel_SelB"/>
    <property type="match status" value="1"/>
</dbReference>
<dbReference type="Pfam" id="PF09107">
    <property type="entry name" value="WHD_3rd_SelB"/>
    <property type="match status" value="1"/>
</dbReference>
<sequence>MKNIIIGTAGHIDHGKTTLIKALTGRDTDTLKEEKQRGISINLGFTYFDLPSNKRAGIVDVPGHEKFIKNMLAGSSGIDIVLLVIACDEGVMPQTIEHLDILNFLDIKNGIIVLTKCQNADEDFKELVKEDIREKLDGSFLENVDMIEVDSISGYGIDKLINKIDDISNVIGSKKEDSPSRLNIDRVFSVKGFGTVITGTLLEGKIKIDDELQIYPKGIKAKIRGIQVHGENVEVAYAGQRTAINISNVKVEEIERGDVLADINSLEESKMLDVKISLVKHTNKELKHWDRLKLYHGTKEILCRAVPLDKDYIKNNESAYVQLRLEEGIVAKKGDRFVIRTYSPMETIGGGVIIDTSVKKHKKFNSKVIESLRLKELGKPKDIIEEYLKQNKERYLTIKELMSYTGLYESVIEENMRILIEDDRVIELNNHYIHIDSYKNLEENILDLLSCYHKKNRLKKGMSKEEIRSKVCPDLKIRDLDVVILKMENEKKVNIINKLISSYDFNVVLNDNQKAIKLDIQKKLRQAGLSSILTVDDLCVNNNYKEVLESMIGYEIELLDEKHIIDKDNYEIAKYTLINYIKENNSITLAEYRNSINSSRKNCLIILEHFDRSRVTKRIEDKRVMF</sequence>
<evidence type="ECO:0000256" key="3">
    <source>
        <dbReference type="ARBA" id="ARBA00022490"/>
    </source>
</evidence>
<dbReference type="InterPro" id="IPR005225">
    <property type="entry name" value="Small_GTP-bd"/>
</dbReference>
<dbReference type="GO" id="GO:0003746">
    <property type="term" value="F:translation elongation factor activity"/>
    <property type="evidence" value="ECO:0007669"/>
    <property type="project" value="UniProtKB-KW"/>
</dbReference>
<accession>A0ABR7JLR8</accession>
<organism evidence="10 11">
    <name type="scientific">Romboutsia faecis</name>
    <dbReference type="NCBI Taxonomy" id="2764597"/>
    <lineage>
        <taxon>Bacteria</taxon>
        <taxon>Bacillati</taxon>
        <taxon>Bacillota</taxon>
        <taxon>Clostridia</taxon>
        <taxon>Peptostreptococcales</taxon>
        <taxon>Peptostreptococcaceae</taxon>
        <taxon>Romboutsia</taxon>
    </lineage>
</organism>
<dbReference type="InterPro" id="IPR009000">
    <property type="entry name" value="Transl_B-barrel_sf"/>
</dbReference>
<keyword evidence="10" id="KW-0251">Elongation factor</keyword>
<dbReference type="Proteomes" id="UP000609849">
    <property type="component" value="Unassembled WGS sequence"/>
</dbReference>
<evidence type="ECO:0000256" key="4">
    <source>
        <dbReference type="ARBA" id="ARBA00022741"/>
    </source>
</evidence>
<dbReference type="NCBIfam" id="TIGR00475">
    <property type="entry name" value="selB"/>
    <property type="match status" value="1"/>
</dbReference>
<dbReference type="InterPro" id="IPR004161">
    <property type="entry name" value="EFTu-like_2"/>
</dbReference>
<dbReference type="SUPFAM" id="SSF46785">
    <property type="entry name" value="Winged helix' DNA-binding domain"/>
    <property type="match status" value="2"/>
</dbReference>
<evidence type="ECO:0000256" key="5">
    <source>
        <dbReference type="ARBA" id="ARBA00022917"/>
    </source>
</evidence>
<evidence type="ECO:0000313" key="10">
    <source>
        <dbReference type="EMBL" id="MBC5995648.1"/>
    </source>
</evidence>
<dbReference type="CDD" id="cd15491">
    <property type="entry name" value="selB_III"/>
    <property type="match status" value="1"/>
</dbReference>
<dbReference type="InterPro" id="IPR015191">
    <property type="entry name" value="SelB_WHD4"/>
</dbReference>
<dbReference type="RefSeq" id="WP_153925646.1">
    <property type="nucleotide sequence ID" value="NZ_JACRWE010000001.1"/>
</dbReference>
<protein>
    <recommendedName>
        <fullName evidence="2">Selenocysteine-specific elongation factor</fullName>
    </recommendedName>
    <alternativeName>
        <fullName evidence="8">SelB translation factor</fullName>
    </alternativeName>
</protein>
<dbReference type="NCBIfam" id="TIGR00231">
    <property type="entry name" value="small_GTP"/>
    <property type="match status" value="1"/>
</dbReference>
<dbReference type="InterPro" id="IPR057335">
    <property type="entry name" value="Beta-barrel_SelB"/>
</dbReference>
<reference evidence="10 11" key="1">
    <citation type="submission" date="2020-08" db="EMBL/GenBank/DDBJ databases">
        <authorList>
            <person name="Liu C."/>
            <person name="Sun Q."/>
        </authorList>
    </citation>
    <scope>NUCLEOTIDE SEQUENCE [LARGE SCALE GENOMIC DNA]</scope>
    <source>
        <strain evidence="10 11">NSJ-18</strain>
    </source>
</reference>
<dbReference type="InterPro" id="IPR004535">
    <property type="entry name" value="Transl_elong_SelB"/>
</dbReference>
<comment type="caution">
    <text evidence="10">The sequence shown here is derived from an EMBL/GenBank/DDBJ whole genome shotgun (WGS) entry which is preliminary data.</text>
</comment>
<evidence type="ECO:0000313" key="11">
    <source>
        <dbReference type="Proteomes" id="UP000609849"/>
    </source>
</evidence>
<dbReference type="PANTHER" id="PTHR43721:SF22">
    <property type="entry name" value="ELONGATION FACTOR TU, MITOCHONDRIAL"/>
    <property type="match status" value="1"/>
</dbReference>
<comment type="subcellular location">
    <subcellularLocation>
        <location evidence="1">Cytoplasm</location>
    </subcellularLocation>
</comment>
<evidence type="ECO:0000256" key="1">
    <source>
        <dbReference type="ARBA" id="ARBA00004496"/>
    </source>
</evidence>
<dbReference type="PANTHER" id="PTHR43721">
    <property type="entry name" value="ELONGATION FACTOR TU-RELATED"/>
    <property type="match status" value="1"/>
</dbReference>
<dbReference type="InterPro" id="IPR036390">
    <property type="entry name" value="WH_DNA-bd_sf"/>
</dbReference>
<evidence type="ECO:0000256" key="7">
    <source>
        <dbReference type="ARBA" id="ARBA00025526"/>
    </source>
</evidence>
<dbReference type="Gene3D" id="2.40.30.10">
    <property type="entry name" value="Translation factors"/>
    <property type="match status" value="1"/>
</dbReference>
<dbReference type="Gene3D" id="1.10.10.10">
    <property type="entry name" value="Winged helix-like DNA-binding domain superfamily/Winged helix DNA-binding domain"/>
    <property type="match status" value="1"/>
</dbReference>
<feature type="domain" description="Tr-type G" evidence="9">
    <location>
        <begin position="1"/>
        <end position="180"/>
    </location>
</feature>
<dbReference type="PROSITE" id="PS00301">
    <property type="entry name" value="G_TR_1"/>
    <property type="match status" value="1"/>
</dbReference>
<dbReference type="Gene3D" id="1.10.10.2770">
    <property type="match status" value="1"/>
</dbReference>
<dbReference type="InterPro" id="IPR027417">
    <property type="entry name" value="P-loop_NTPase"/>
</dbReference>
<comment type="function">
    <text evidence="7">Translation factor necessary for the incorporation of selenocysteine into proteins. It probably replaces EF-Tu for the insertion of selenocysteine directed by the UGA codon. SelB binds GTP and GDP.</text>
</comment>
<keyword evidence="4" id="KW-0547">Nucleotide-binding</keyword>
<dbReference type="InterPro" id="IPR031157">
    <property type="entry name" value="G_TR_CS"/>
</dbReference>
<evidence type="ECO:0000256" key="8">
    <source>
        <dbReference type="ARBA" id="ARBA00031615"/>
    </source>
</evidence>
<keyword evidence="11" id="KW-1185">Reference proteome</keyword>
<dbReference type="SUPFAM" id="SSF50447">
    <property type="entry name" value="Translation proteins"/>
    <property type="match status" value="1"/>
</dbReference>
<name>A0ABR7JLR8_9FIRM</name>
<dbReference type="Pfam" id="PF03144">
    <property type="entry name" value="GTP_EFTU_D2"/>
    <property type="match status" value="1"/>
</dbReference>
<gene>
    <name evidence="10" type="primary">selB</name>
    <name evidence="10" type="ORF">H8923_02640</name>
</gene>
<keyword evidence="6" id="KW-0342">GTP-binding</keyword>
<dbReference type="PROSITE" id="PS51722">
    <property type="entry name" value="G_TR_2"/>
    <property type="match status" value="1"/>
</dbReference>
<evidence type="ECO:0000256" key="6">
    <source>
        <dbReference type="ARBA" id="ARBA00023134"/>
    </source>
</evidence>
<dbReference type="SUPFAM" id="SSF50465">
    <property type="entry name" value="EF-Tu/eEF-1alpha/eIF2-gamma C-terminal domain"/>
    <property type="match status" value="1"/>
</dbReference>
<dbReference type="InterPro" id="IPR015190">
    <property type="entry name" value="Elong_fac_SelB-wing-hlx_typ-2"/>
</dbReference>
<evidence type="ECO:0000256" key="2">
    <source>
        <dbReference type="ARBA" id="ARBA00015953"/>
    </source>
</evidence>
<dbReference type="Gene3D" id="3.40.50.300">
    <property type="entry name" value="P-loop containing nucleotide triphosphate hydrolases"/>
    <property type="match status" value="1"/>
</dbReference>
<dbReference type="CDD" id="cd03696">
    <property type="entry name" value="SelB_II"/>
    <property type="match status" value="1"/>
</dbReference>